<sequence>MSTTLEDEIALKNFQDYLRIETVHPKPDYYKCRDFLFGLAKELNWQHWEFEVAAGKPFVGFTIEGRNPSLESLMLYSHTDVVPVENPQKWTYPPFSAHNDGKTIFGRGTQDMKCVGIQYVEALRRLKSRGVNQFERTIHIVFGPDEEIGGNDGMKRFIETEFYKKMNIGFALDEGLATEGETFIVYYAERCPWWVKFICKGSSGHGSRFIENTAIAKFQFILNKALEYRSSQENKLKCNPEFTIGNVTSLNCTKVDGGFQINCVPETFELNMDIRVTPTEDLEMLEQMLYSWAAEAGNGSDVEIDFIQKSLPTGKPTFDRNNIFVNAFASSLENNGCPFKLEIFTGFY</sequence>
<protein>
    <submittedName>
        <fullName evidence="2">N-acyl-aliphatic-L-amino acid amidohydrolase</fullName>
    </submittedName>
</protein>
<evidence type="ECO:0000313" key="2">
    <source>
        <dbReference type="WBParaSite" id="RSKR_0000123900.1"/>
    </source>
</evidence>
<dbReference type="Proteomes" id="UP000095286">
    <property type="component" value="Unplaced"/>
</dbReference>
<reference evidence="2" key="1">
    <citation type="submission" date="2016-11" db="UniProtKB">
        <authorList>
            <consortium name="WormBaseParasite"/>
        </authorList>
    </citation>
    <scope>IDENTIFICATION</scope>
    <source>
        <strain evidence="2">KR3021</strain>
    </source>
</reference>
<dbReference type="WBParaSite" id="RSKR_0000123900.1">
    <property type="protein sequence ID" value="RSKR_0000123900.1"/>
    <property type="gene ID" value="RSKR_0000123900"/>
</dbReference>
<proteinExistence type="predicted"/>
<organism evidence="1 2">
    <name type="scientific">Rhabditophanes sp. KR3021</name>
    <dbReference type="NCBI Taxonomy" id="114890"/>
    <lineage>
        <taxon>Eukaryota</taxon>
        <taxon>Metazoa</taxon>
        <taxon>Ecdysozoa</taxon>
        <taxon>Nematoda</taxon>
        <taxon>Chromadorea</taxon>
        <taxon>Rhabditida</taxon>
        <taxon>Tylenchina</taxon>
        <taxon>Panagrolaimomorpha</taxon>
        <taxon>Strongyloidoidea</taxon>
        <taxon>Alloionematidae</taxon>
        <taxon>Rhabditophanes</taxon>
    </lineage>
</organism>
<name>A0AC35TJ74_9BILA</name>
<accession>A0AC35TJ74</accession>
<evidence type="ECO:0000313" key="1">
    <source>
        <dbReference type="Proteomes" id="UP000095286"/>
    </source>
</evidence>